<sequence length="420" mass="47369">MDITEVKLKMNETKQFMDESSAWGYPRDDFDRVCKIIWSRAQHVEEKFGTSLCAPESPQNEDGASSLGTLSHWEMEQHMEAEDLRQNPEFVGTGMMEVNITPHMVKEEAGRHLVNIYHPLANLAAHLHPLKVPGLREKCDIPRTNVENGQRHIYPTHHCNVTLDYNQRCVENVPHEVTSIWTKDQIAALDHQTLCSSKQNEISITKHEELETYNQPHPEVTHNVDLNARTWASVVKEGIKRAPTPQHEARHRTFQQRHAIIRANVAGTHGVDISGRTWASTKEGTKRAAVPQQGPRLRTFQQTGAIRAKELLCAMIKSPRSKIPTSRSSDWHVRPPKFHSPVKTISEHVGLRLTAGVDNQSYTTNGGGDCGCQPVATRSVSDTRQGEESYTCTAYAANRLKREHTLKGSQPLHSVANWDH</sequence>
<dbReference type="EMBL" id="JAGKHQ010000013">
    <property type="protein sequence ID" value="KAG7499986.1"/>
    <property type="molecule type" value="Genomic_DNA"/>
</dbReference>
<organism evidence="1 2">
    <name type="scientific">Solea senegalensis</name>
    <name type="common">Senegalese sole</name>
    <dbReference type="NCBI Taxonomy" id="28829"/>
    <lineage>
        <taxon>Eukaryota</taxon>
        <taxon>Metazoa</taxon>
        <taxon>Chordata</taxon>
        <taxon>Craniata</taxon>
        <taxon>Vertebrata</taxon>
        <taxon>Euteleostomi</taxon>
        <taxon>Actinopterygii</taxon>
        <taxon>Neopterygii</taxon>
        <taxon>Teleostei</taxon>
        <taxon>Neoteleostei</taxon>
        <taxon>Acanthomorphata</taxon>
        <taxon>Carangaria</taxon>
        <taxon>Pleuronectiformes</taxon>
        <taxon>Pleuronectoidei</taxon>
        <taxon>Soleidae</taxon>
        <taxon>Solea</taxon>
    </lineage>
</organism>
<evidence type="ECO:0000313" key="1">
    <source>
        <dbReference type="EMBL" id="KAG7499986.1"/>
    </source>
</evidence>
<proteinExistence type="predicted"/>
<gene>
    <name evidence="1" type="ORF">JOB18_004590</name>
</gene>
<reference evidence="1 2" key="1">
    <citation type="journal article" date="2021" name="Sci. Rep.">
        <title>Chromosome anchoring in Senegalese sole (Solea senegalensis) reveals sex-associated markers and genome rearrangements in flatfish.</title>
        <authorList>
            <person name="Guerrero-Cozar I."/>
            <person name="Gomez-Garrido J."/>
            <person name="Berbel C."/>
            <person name="Martinez-Blanch J.F."/>
            <person name="Alioto T."/>
            <person name="Claros M.G."/>
            <person name="Gagnaire P.A."/>
            <person name="Manchado M."/>
        </authorList>
    </citation>
    <scope>NUCLEOTIDE SEQUENCE [LARGE SCALE GENOMIC DNA]</scope>
    <source>
        <strain evidence="1">Sse05_10M</strain>
    </source>
</reference>
<dbReference type="Proteomes" id="UP000693946">
    <property type="component" value="Linkage Group LG20"/>
</dbReference>
<protein>
    <submittedName>
        <fullName evidence="1">Uncharacterized protein</fullName>
    </submittedName>
</protein>
<keyword evidence="2" id="KW-1185">Reference proteome</keyword>
<comment type="caution">
    <text evidence="1">The sequence shown here is derived from an EMBL/GenBank/DDBJ whole genome shotgun (WGS) entry which is preliminary data.</text>
</comment>
<dbReference type="AlphaFoldDB" id="A0AAV6R3R1"/>
<evidence type="ECO:0000313" key="2">
    <source>
        <dbReference type="Proteomes" id="UP000693946"/>
    </source>
</evidence>
<name>A0AAV6R3R1_SOLSE</name>
<accession>A0AAV6R3R1</accession>